<dbReference type="GO" id="GO:0004497">
    <property type="term" value="F:monooxygenase activity"/>
    <property type="evidence" value="ECO:0007669"/>
    <property type="project" value="InterPro"/>
</dbReference>
<dbReference type="AlphaFoldDB" id="A0A9N8YLD5"/>
<feature type="non-terminal residue" evidence="5">
    <location>
        <position position="1"/>
    </location>
</feature>
<dbReference type="GO" id="GO:0016705">
    <property type="term" value="F:oxidoreductase activity, acting on paired donors, with incorporation or reduction of molecular oxygen"/>
    <property type="evidence" value="ECO:0007669"/>
    <property type="project" value="InterPro"/>
</dbReference>
<dbReference type="OrthoDB" id="1470350at2759"/>
<dbReference type="GO" id="GO:0020037">
    <property type="term" value="F:heme binding"/>
    <property type="evidence" value="ECO:0007669"/>
    <property type="project" value="InterPro"/>
</dbReference>
<gene>
    <name evidence="5" type="ORF">FCALED_LOCUS536</name>
</gene>
<keyword evidence="2" id="KW-0479">Metal-binding</keyword>
<sequence length="341" mass="40006">MPISISSFGLTDIPTLLTIFIIGYVTQFYYRYFTRINPIPGPIPLPIIGNVHQKIGYSLGEWYKLLHKQYGDMFEVNYAGQRLIVLCRPDLIENMNTTSTKTKYPIRFNNTEGLVEYGIDAVGVGHNNDHKSWKFNRQFFTQAMLTPSFNHLAVEWTNELWKEMESYWNKIGENQEFDLTKWMHRFTNEIIFKIATGVKNNSVAAYYYTVVVPESIKSLNENDQEKLKYSEDFVQSVETYMNGIGYFFVFNKLIRNNVPFLRGKVKSLLKNKVNLFDKITKIVKERRIEIENTPLDQPLRHDFLTSHITANTPRDINLIKRSDDVDMLRPMNDKEIFSMIF</sequence>
<keyword evidence="6" id="KW-1185">Reference proteome</keyword>
<dbReference type="Proteomes" id="UP000789570">
    <property type="component" value="Unassembled WGS sequence"/>
</dbReference>
<evidence type="ECO:0000313" key="5">
    <source>
        <dbReference type="EMBL" id="CAG8441027.1"/>
    </source>
</evidence>
<accession>A0A9N8YLD5</accession>
<dbReference type="GO" id="GO:0005506">
    <property type="term" value="F:iron ion binding"/>
    <property type="evidence" value="ECO:0007669"/>
    <property type="project" value="InterPro"/>
</dbReference>
<evidence type="ECO:0000256" key="4">
    <source>
        <dbReference type="SAM" id="Phobius"/>
    </source>
</evidence>
<feature type="transmembrane region" description="Helical" evidence="4">
    <location>
        <begin position="12"/>
        <end position="30"/>
    </location>
</feature>
<dbReference type="SUPFAM" id="SSF48264">
    <property type="entry name" value="Cytochrome P450"/>
    <property type="match status" value="1"/>
</dbReference>
<evidence type="ECO:0000313" key="6">
    <source>
        <dbReference type="Proteomes" id="UP000789570"/>
    </source>
</evidence>
<keyword evidence="4" id="KW-0812">Transmembrane</keyword>
<keyword evidence="4" id="KW-1133">Transmembrane helix</keyword>
<dbReference type="EMBL" id="CAJVPQ010000052">
    <property type="protein sequence ID" value="CAG8441027.1"/>
    <property type="molecule type" value="Genomic_DNA"/>
</dbReference>
<evidence type="ECO:0000256" key="3">
    <source>
        <dbReference type="ARBA" id="ARBA00023004"/>
    </source>
</evidence>
<dbReference type="InterPro" id="IPR036396">
    <property type="entry name" value="Cyt_P450_sf"/>
</dbReference>
<organism evidence="5 6">
    <name type="scientific">Funneliformis caledonium</name>
    <dbReference type="NCBI Taxonomy" id="1117310"/>
    <lineage>
        <taxon>Eukaryota</taxon>
        <taxon>Fungi</taxon>
        <taxon>Fungi incertae sedis</taxon>
        <taxon>Mucoromycota</taxon>
        <taxon>Glomeromycotina</taxon>
        <taxon>Glomeromycetes</taxon>
        <taxon>Glomerales</taxon>
        <taxon>Glomeraceae</taxon>
        <taxon>Funneliformis</taxon>
    </lineage>
</organism>
<feature type="non-terminal residue" evidence="5">
    <location>
        <position position="341"/>
    </location>
</feature>
<dbReference type="PANTHER" id="PTHR24300:SF417">
    <property type="entry name" value="CYTOCHROME P450 508B1-RELATED"/>
    <property type="match status" value="1"/>
</dbReference>
<keyword evidence="3" id="KW-0408">Iron</keyword>
<comment type="caution">
    <text evidence="5">The sequence shown here is derived from an EMBL/GenBank/DDBJ whole genome shotgun (WGS) entry which is preliminary data.</text>
</comment>
<dbReference type="Gene3D" id="1.10.630.10">
    <property type="entry name" value="Cytochrome P450"/>
    <property type="match status" value="1"/>
</dbReference>
<name>A0A9N8YLD5_9GLOM</name>
<comment type="similarity">
    <text evidence="1">Belongs to the cytochrome P450 family.</text>
</comment>
<dbReference type="InterPro" id="IPR050182">
    <property type="entry name" value="Cytochrome_P450_fam2"/>
</dbReference>
<reference evidence="5" key="1">
    <citation type="submission" date="2021-06" db="EMBL/GenBank/DDBJ databases">
        <authorList>
            <person name="Kallberg Y."/>
            <person name="Tangrot J."/>
            <person name="Rosling A."/>
        </authorList>
    </citation>
    <scope>NUCLEOTIDE SEQUENCE</scope>
    <source>
        <strain evidence="5">UK204</strain>
    </source>
</reference>
<dbReference type="InterPro" id="IPR001128">
    <property type="entry name" value="Cyt_P450"/>
</dbReference>
<dbReference type="Pfam" id="PF00067">
    <property type="entry name" value="p450"/>
    <property type="match status" value="1"/>
</dbReference>
<proteinExistence type="inferred from homology"/>
<dbReference type="PANTHER" id="PTHR24300">
    <property type="entry name" value="CYTOCHROME P450 508A4-RELATED"/>
    <property type="match status" value="1"/>
</dbReference>
<protein>
    <submittedName>
        <fullName evidence="5">15068_t:CDS:1</fullName>
    </submittedName>
</protein>
<keyword evidence="4" id="KW-0472">Membrane</keyword>
<evidence type="ECO:0000256" key="2">
    <source>
        <dbReference type="ARBA" id="ARBA00022723"/>
    </source>
</evidence>
<evidence type="ECO:0000256" key="1">
    <source>
        <dbReference type="ARBA" id="ARBA00010617"/>
    </source>
</evidence>